<reference evidence="1 2" key="1">
    <citation type="submission" date="2020-02" db="EMBL/GenBank/DDBJ databases">
        <title>Draft genome sequence of Haematococcus lacustris strain NIES-144.</title>
        <authorList>
            <person name="Morimoto D."/>
            <person name="Nakagawa S."/>
            <person name="Yoshida T."/>
            <person name="Sawayama S."/>
        </authorList>
    </citation>
    <scope>NUCLEOTIDE SEQUENCE [LARGE SCALE GENOMIC DNA]</scope>
    <source>
        <strain evidence="1 2">NIES-144</strain>
    </source>
</reference>
<dbReference type="EMBL" id="BLLF01002498">
    <property type="protein sequence ID" value="GFH24307.1"/>
    <property type="molecule type" value="Genomic_DNA"/>
</dbReference>
<evidence type="ECO:0000313" key="1">
    <source>
        <dbReference type="EMBL" id="GFH24307.1"/>
    </source>
</evidence>
<name>A0A699ZNA4_HAELA</name>
<keyword evidence="2" id="KW-1185">Reference proteome</keyword>
<protein>
    <submittedName>
        <fullName evidence="1">Uncharacterized protein</fullName>
    </submittedName>
</protein>
<organism evidence="1 2">
    <name type="scientific">Haematococcus lacustris</name>
    <name type="common">Green alga</name>
    <name type="synonym">Haematococcus pluvialis</name>
    <dbReference type="NCBI Taxonomy" id="44745"/>
    <lineage>
        <taxon>Eukaryota</taxon>
        <taxon>Viridiplantae</taxon>
        <taxon>Chlorophyta</taxon>
        <taxon>core chlorophytes</taxon>
        <taxon>Chlorophyceae</taxon>
        <taxon>CS clade</taxon>
        <taxon>Chlamydomonadales</taxon>
        <taxon>Haematococcaceae</taxon>
        <taxon>Haematococcus</taxon>
    </lineage>
</organism>
<dbReference type="Proteomes" id="UP000485058">
    <property type="component" value="Unassembled WGS sequence"/>
</dbReference>
<sequence>MHDQQCKDNNMCGVCLVACKLISRHDSGMVCGGLGSSMQIIACNLRLFNHAIACVAAYGHHIGCVRQFPRCSVDVIPRGSIWLDLVRITARPALAK</sequence>
<gene>
    <name evidence="1" type="ORF">HaLaN_22075</name>
</gene>
<proteinExistence type="predicted"/>
<accession>A0A699ZNA4</accession>
<comment type="caution">
    <text evidence="1">The sequence shown here is derived from an EMBL/GenBank/DDBJ whole genome shotgun (WGS) entry which is preliminary data.</text>
</comment>
<dbReference type="AlphaFoldDB" id="A0A699ZNA4"/>
<evidence type="ECO:0000313" key="2">
    <source>
        <dbReference type="Proteomes" id="UP000485058"/>
    </source>
</evidence>